<sequence>MDTTETTLDETILIRDVDRGSHYIRDWTGEADGNPSFVARPRSVAEVVDLVRYCVEKGLAIVPQGGHTGLVEGASARIEGGHVLVSLERMNRIRAIDPLNFSVEVEAGCVLEVLHQAVEAEDLMFPLSLGAKGSCQIGGNVATNAGGINVLRYGMMRDLVLGLEVVLPDGRVWNGLKTLRKDNTGYDLKQLFLGSEGTLGIVTAATLKLFPRPSSIETMFLAVSSASDAIRLFAAARRHLADLLSAFELISDRSVELARTMPDISNPLGTGAPYYVLLEASSSGPLDLEVLVGGFLEFAMEAEMVLDGVRASSVTQAQKIWAIREGVVEAQVKHGTYLRTDVSVPISQVAACIDEVEAALAETVADGVVLTYGHIGDGNMHFVVMPPRDMPEGPDRRSWIKASEAVIFEVVDRLGGSISAEHGIGRAKRNAFEKRASATQMDLLRTLKSGIDPANRMNPGAIFE</sequence>
<dbReference type="InterPro" id="IPR016171">
    <property type="entry name" value="Vanillyl_alc_oxidase_C-sub2"/>
</dbReference>
<dbReference type="PROSITE" id="PS51387">
    <property type="entry name" value="FAD_PCMH"/>
    <property type="match status" value="1"/>
</dbReference>
<evidence type="ECO:0000259" key="4">
    <source>
        <dbReference type="PROSITE" id="PS51387"/>
    </source>
</evidence>
<evidence type="ECO:0000313" key="5">
    <source>
        <dbReference type="EMBL" id="MET4634173.1"/>
    </source>
</evidence>
<dbReference type="InterPro" id="IPR036318">
    <property type="entry name" value="FAD-bd_PCMH-like_sf"/>
</dbReference>
<reference evidence="5 6" key="1">
    <citation type="submission" date="2024-06" db="EMBL/GenBank/DDBJ databases">
        <title>Sorghum-associated microbial communities from plants grown in Nebraska, USA.</title>
        <authorList>
            <person name="Schachtman D."/>
        </authorList>
    </citation>
    <scope>NUCLEOTIDE SEQUENCE [LARGE SCALE GENOMIC DNA]</scope>
    <source>
        <strain evidence="5 6">3207</strain>
    </source>
</reference>
<keyword evidence="6" id="KW-1185">Reference proteome</keyword>
<proteinExistence type="inferred from homology"/>
<name>A0ABV2QYS7_9HYPH</name>
<keyword evidence="3" id="KW-0274">FAD</keyword>
<dbReference type="InterPro" id="IPR016164">
    <property type="entry name" value="FAD-linked_Oxase-like_C"/>
</dbReference>
<feature type="domain" description="FAD-binding PCMH-type" evidence="4">
    <location>
        <begin position="31"/>
        <end position="212"/>
    </location>
</feature>
<evidence type="ECO:0000313" key="6">
    <source>
        <dbReference type="Proteomes" id="UP001549321"/>
    </source>
</evidence>
<comment type="caution">
    <text evidence="5">The sequence shown here is derived from an EMBL/GenBank/DDBJ whole genome shotgun (WGS) entry which is preliminary data.</text>
</comment>
<evidence type="ECO:0000256" key="3">
    <source>
        <dbReference type="ARBA" id="ARBA00022827"/>
    </source>
</evidence>
<comment type="similarity">
    <text evidence="1">Belongs to the FAD-binding oxidoreductase/transferase type 4 family.</text>
</comment>
<dbReference type="InterPro" id="IPR051264">
    <property type="entry name" value="FAD-oxidored/transferase_4"/>
</dbReference>
<dbReference type="RefSeq" id="WP_354550824.1">
    <property type="nucleotide sequence ID" value="NZ_JBEPSM010000001.1"/>
</dbReference>
<dbReference type="Gene3D" id="3.30.465.10">
    <property type="match status" value="1"/>
</dbReference>
<evidence type="ECO:0000256" key="2">
    <source>
        <dbReference type="ARBA" id="ARBA00022630"/>
    </source>
</evidence>
<dbReference type="Gene3D" id="3.30.43.10">
    <property type="entry name" value="Uridine Diphospho-n-acetylenolpyruvylglucosamine Reductase, domain 2"/>
    <property type="match status" value="1"/>
</dbReference>
<organism evidence="5 6">
    <name type="scientific">Kaistia defluvii</name>
    <dbReference type="NCBI Taxonomy" id="410841"/>
    <lineage>
        <taxon>Bacteria</taxon>
        <taxon>Pseudomonadati</taxon>
        <taxon>Pseudomonadota</taxon>
        <taxon>Alphaproteobacteria</taxon>
        <taxon>Hyphomicrobiales</taxon>
        <taxon>Kaistiaceae</taxon>
        <taxon>Kaistia</taxon>
    </lineage>
</organism>
<dbReference type="Pfam" id="PF01565">
    <property type="entry name" value="FAD_binding_4"/>
    <property type="match status" value="1"/>
</dbReference>
<dbReference type="Gene3D" id="3.30.70.2190">
    <property type="match status" value="1"/>
</dbReference>
<dbReference type="SUPFAM" id="SSF55103">
    <property type="entry name" value="FAD-linked oxidases, C-terminal domain"/>
    <property type="match status" value="1"/>
</dbReference>
<dbReference type="SUPFAM" id="SSF56176">
    <property type="entry name" value="FAD-binding/transporter-associated domain-like"/>
    <property type="match status" value="1"/>
</dbReference>
<dbReference type="Pfam" id="PF02913">
    <property type="entry name" value="FAD-oxidase_C"/>
    <property type="match status" value="1"/>
</dbReference>
<protein>
    <submittedName>
        <fullName evidence="5">FAD/FMN-containing dehydrogenase</fullName>
    </submittedName>
</protein>
<dbReference type="InterPro" id="IPR016166">
    <property type="entry name" value="FAD-bd_PCMH"/>
</dbReference>
<dbReference type="InterPro" id="IPR016167">
    <property type="entry name" value="FAD-bd_PCMH_sub1"/>
</dbReference>
<dbReference type="Proteomes" id="UP001549321">
    <property type="component" value="Unassembled WGS sequence"/>
</dbReference>
<dbReference type="InterPro" id="IPR004113">
    <property type="entry name" value="FAD-bd_oxidored_4_C"/>
</dbReference>
<evidence type="ECO:0000256" key="1">
    <source>
        <dbReference type="ARBA" id="ARBA00008000"/>
    </source>
</evidence>
<accession>A0ABV2QYS7</accession>
<dbReference type="EMBL" id="JBEPSM010000001">
    <property type="protein sequence ID" value="MET4634173.1"/>
    <property type="molecule type" value="Genomic_DNA"/>
</dbReference>
<dbReference type="InterPro" id="IPR016169">
    <property type="entry name" value="FAD-bd_PCMH_sub2"/>
</dbReference>
<dbReference type="Gene3D" id="3.30.70.2740">
    <property type="match status" value="1"/>
</dbReference>
<dbReference type="Gene3D" id="1.10.45.10">
    <property type="entry name" value="Vanillyl-alcohol Oxidase, Chain A, domain 4"/>
    <property type="match status" value="1"/>
</dbReference>
<dbReference type="InterPro" id="IPR006094">
    <property type="entry name" value="Oxid_FAD_bind_N"/>
</dbReference>
<dbReference type="PANTHER" id="PTHR43716:SF2">
    <property type="entry name" value="BLL6224 PROTEIN"/>
    <property type="match status" value="1"/>
</dbReference>
<dbReference type="PANTHER" id="PTHR43716">
    <property type="entry name" value="D-2-HYDROXYGLUTARATE DEHYDROGENASE, MITOCHONDRIAL"/>
    <property type="match status" value="1"/>
</dbReference>
<gene>
    <name evidence="5" type="ORF">ABIE08_002086</name>
</gene>
<keyword evidence="2" id="KW-0285">Flavoprotein</keyword>